<accession>A0A6P8HBM8</accession>
<feature type="transmembrane region" description="Helical" evidence="5">
    <location>
        <begin position="87"/>
        <end position="106"/>
    </location>
</feature>
<dbReference type="AlphaFoldDB" id="A0A6P8HBM8"/>
<evidence type="ECO:0000256" key="5">
    <source>
        <dbReference type="SAM" id="Phobius"/>
    </source>
</evidence>
<evidence type="ECO:0000256" key="2">
    <source>
        <dbReference type="ARBA" id="ARBA00022692"/>
    </source>
</evidence>
<dbReference type="KEGG" id="aten:116287548"/>
<feature type="transmembrane region" description="Helical" evidence="5">
    <location>
        <begin position="118"/>
        <end position="138"/>
    </location>
</feature>
<organism evidence="7 8">
    <name type="scientific">Actinia tenebrosa</name>
    <name type="common">Australian red waratah sea anemone</name>
    <dbReference type="NCBI Taxonomy" id="6105"/>
    <lineage>
        <taxon>Eukaryota</taxon>
        <taxon>Metazoa</taxon>
        <taxon>Cnidaria</taxon>
        <taxon>Anthozoa</taxon>
        <taxon>Hexacorallia</taxon>
        <taxon>Actiniaria</taxon>
        <taxon>Actiniidae</taxon>
        <taxon>Actinia</taxon>
    </lineage>
</organism>
<dbReference type="InParanoid" id="A0A6P8HBM8"/>
<dbReference type="RefSeq" id="XP_031550092.1">
    <property type="nucleotide sequence ID" value="XM_031694232.1"/>
</dbReference>
<dbReference type="GO" id="GO:0022857">
    <property type="term" value="F:transmembrane transporter activity"/>
    <property type="evidence" value="ECO:0007669"/>
    <property type="project" value="InterPro"/>
</dbReference>
<gene>
    <name evidence="8" type="primary">LOC116287548</name>
</gene>
<proteinExistence type="predicted"/>
<feature type="transmembrane region" description="Helical" evidence="5">
    <location>
        <begin position="183"/>
        <end position="204"/>
    </location>
</feature>
<keyword evidence="7" id="KW-1185">Reference proteome</keyword>
<feature type="transmembrane region" description="Helical" evidence="5">
    <location>
        <begin position="21"/>
        <end position="39"/>
    </location>
</feature>
<reference evidence="8" key="1">
    <citation type="submission" date="2025-08" db="UniProtKB">
        <authorList>
            <consortium name="RefSeq"/>
        </authorList>
    </citation>
    <scope>IDENTIFICATION</scope>
    <source>
        <tissue evidence="8">Tentacle</tissue>
    </source>
</reference>
<evidence type="ECO:0000313" key="8">
    <source>
        <dbReference type="RefSeq" id="XP_031550092.1"/>
    </source>
</evidence>
<feature type="domain" description="Major facilitator superfamily (MFS) profile" evidence="6">
    <location>
        <begin position="23"/>
        <end position="459"/>
    </location>
</feature>
<dbReference type="FunCoup" id="A0A6P8HBM8">
    <property type="interactions" value="272"/>
</dbReference>
<dbReference type="Pfam" id="PF07690">
    <property type="entry name" value="MFS_1"/>
    <property type="match status" value="1"/>
</dbReference>
<feature type="transmembrane region" description="Helical" evidence="5">
    <location>
        <begin position="144"/>
        <end position="171"/>
    </location>
</feature>
<comment type="subcellular location">
    <subcellularLocation>
        <location evidence="1">Membrane</location>
        <topology evidence="1">Multi-pass membrane protein</topology>
    </subcellularLocation>
</comment>
<dbReference type="GeneID" id="116287548"/>
<dbReference type="PANTHER" id="PTHR23507">
    <property type="entry name" value="ZGC:174356"/>
    <property type="match status" value="1"/>
</dbReference>
<dbReference type="InterPro" id="IPR020846">
    <property type="entry name" value="MFS_dom"/>
</dbReference>
<keyword evidence="3 5" id="KW-1133">Transmembrane helix</keyword>
<feature type="transmembrane region" description="Helical" evidence="5">
    <location>
        <begin position="308"/>
        <end position="329"/>
    </location>
</feature>
<evidence type="ECO:0000259" key="6">
    <source>
        <dbReference type="PROSITE" id="PS50850"/>
    </source>
</evidence>
<feature type="transmembrane region" description="Helical" evidence="5">
    <location>
        <begin position="435"/>
        <end position="454"/>
    </location>
</feature>
<feature type="transmembrane region" description="Helical" evidence="5">
    <location>
        <begin position="269"/>
        <end position="296"/>
    </location>
</feature>
<protein>
    <submittedName>
        <fullName evidence="8">Solute carrier family 46 member 3-like</fullName>
    </submittedName>
</protein>
<dbReference type="InterPro" id="IPR036259">
    <property type="entry name" value="MFS_trans_sf"/>
</dbReference>
<dbReference type="PANTHER" id="PTHR23507:SF1">
    <property type="entry name" value="FI18259P1-RELATED"/>
    <property type="match status" value="1"/>
</dbReference>
<evidence type="ECO:0000256" key="3">
    <source>
        <dbReference type="ARBA" id="ARBA00022989"/>
    </source>
</evidence>
<dbReference type="GO" id="GO:0016020">
    <property type="term" value="C:membrane"/>
    <property type="evidence" value="ECO:0007669"/>
    <property type="project" value="UniProtKB-SubCell"/>
</dbReference>
<dbReference type="PROSITE" id="PS50850">
    <property type="entry name" value="MFS"/>
    <property type="match status" value="1"/>
</dbReference>
<feature type="transmembrane region" description="Helical" evidence="5">
    <location>
        <begin position="210"/>
        <end position="232"/>
    </location>
</feature>
<evidence type="ECO:0000256" key="1">
    <source>
        <dbReference type="ARBA" id="ARBA00004141"/>
    </source>
</evidence>
<dbReference type="SUPFAM" id="SSF103473">
    <property type="entry name" value="MFS general substrate transporter"/>
    <property type="match status" value="1"/>
</dbReference>
<dbReference type="Proteomes" id="UP000515163">
    <property type="component" value="Unplaced"/>
</dbReference>
<dbReference type="InterPro" id="IPR011701">
    <property type="entry name" value="MFS"/>
</dbReference>
<keyword evidence="2 5" id="KW-0812">Transmembrane</keyword>
<sequence length="476" mass="52541">MSPRQPSTLPWLKNPRRAITVEVVIFLYIAAVLLENPIMQQYLYERARMDSPFKNDTNETVCGGPKYLNDTKRAASDVPIQQKASKYILGVNLALTLPAVVMACFLGPWSDTRGRKPLMIIVSVTASLDAAVVLITMYMKWPVYVFMIASGIGGLGGYYPTMVAALLAYAADTTSPESRAIKLGILEALAFLGGTLSQFASGFWVENLGYTATFWMILSFHVLNLLYIIFLLPESLLTPSVPKRKPCCLSFENIKPVITVYTKKRKGRWILFTLLLLSVIFLLAQFIITTLVVLYTKNSPLCWTATLIGYYLGTLLFSKAFGAVVGIWACSKLKLSNYSSAQFGTVFLIGNLVMLGFSKTTLLMFLSCIVGVFSGIPRPCLGAQLSQMIDQEEQGALFSVFASLESLCNFSSQLIFNPLYAWSIEAVHWEYAAGLPFMINAGLAIIPLVLLSVIKHYADKSTGEREPLLPKEDPVA</sequence>
<dbReference type="OrthoDB" id="3026777at2759"/>
<feature type="transmembrane region" description="Helical" evidence="5">
    <location>
        <begin position="341"/>
        <end position="357"/>
    </location>
</feature>
<evidence type="ECO:0000313" key="7">
    <source>
        <dbReference type="Proteomes" id="UP000515163"/>
    </source>
</evidence>
<evidence type="ECO:0000256" key="4">
    <source>
        <dbReference type="ARBA" id="ARBA00023136"/>
    </source>
</evidence>
<dbReference type="Gene3D" id="1.20.1250.20">
    <property type="entry name" value="MFS general substrate transporter like domains"/>
    <property type="match status" value="1"/>
</dbReference>
<name>A0A6P8HBM8_ACTTE</name>
<keyword evidence="4 5" id="KW-0472">Membrane</keyword>